<evidence type="ECO:0000313" key="4">
    <source>
        <dbReference type="Proteomes" id="UP000198287"/>
    </source>
</evidence>
<reference evidence="3 4" key="1">
    <citation type="submission" date="2015-12" db="EMBL/GenBank/DDBJ databases">
        <title>The genome of Folsomia candida.</title>
        <authorList>
            <person name="Faddeeva A."/>
            <person name="Derks M.F."/>
            <person name="Anvar Y."/>
            <person name="Smit S."/>
            <person name="Van Straalen N."/>
            <person name="Roelofs D."/>
        </authorList>
    </citation>
    <scope>NUCLEOTIDE SEQUENCE [LARGE SCALE GENOMIC DNA]</scope>
    <source>
        <strain evidence="3 4">VU population</strain>
        <tissue evidence="3">Whole body</tissue>
    </source>
</reference>
<comment type="caution">
    <text evidence="3">The sequence shown here is derived from an EMBL/GenBank/DDBJ whole genome shotgun (WGS) entry which is preliminary data.</text>
</comment>
<keyword evidence="1" id="KW-1133">Transmembrane helix</keyword>
<gene>
    <name evidence="3" type="ORF">Fcan01_26367</name>
</gene>
<feature type="signal peptide" evidence="2">
    <location>
        <begin position="1"/>
        <end position="20"/>
    </location>
</feature>
<organism evidence="3 4">
    <name type="scientific">Folsomia candida</name>
    <name type="common">Springtail</name>
    <dbReference type="NCBI Taxonomy" id="158441"/>
    <lineage>
        <taxon>Eukaryota</taxon>
        <taxon>Metazoa</taxon>
        <taxon>Ecdysozoa</taxon>
        <taxon>Arthropoda</taxon>
        <taxon>Hexapoda</taxon>
        <taxon>Collembola</taxon>
        <taxon>Entomobryomorpha</taxon>
        <taxon>Isotomoidea</taxon>
        <taxon>Isotomidae</taxon>
        <taxon>Proisotominae</taxon>
        <taxon>Folsomia</taxon>
    </lineage>
</organism>
<feature type="transmembrane region" description="Helical" evidence="1">
    <location>
        <begin position="469"/>
        <end position="488"/>
    </location>
</feature>
<feature type="transmembrane region" description="Helical" evidence="1">
    <location>
        <begin position="397"/>
        <end position="420"/>
    </location>
</feature>
<keyword evidence="1" id="KW-0812">Transmembrane</keyword>
<keyword evidence="1" id="KW-0472">Membrane</keyword>
<evidence type="ECO:0000256" key="2">
    <source>
        <dbReference type="SAM" id="SignalP"/>
    </source>
</evidence>
<keyword evidence="4" id="KW-1185">Reference proteome</keyword>
<dbReference type="Gene3D" id="1.10.287.70">
    <property type="match status" value="1"/>
</dbReference>
<evidence type="ECO:0000313" key="3">
    <source>
        <dbReference type="EMBL" id="OXA38846.1"/>
    </source>
</evidence>
<sequence length="646" mass="76198">MIFQNIVAFLFIIKLESSHCEDWESDPRVVNRGKWPSKPEYLTFTISNLDEYLTPFNSCFVHIINFEYLDLPKISVPIALSRYDFVLRNLAPNGSTAEKFYVKFPVGKKLPERIDEYKYYDGYKDYSRPETKSHKYRGWICSVQLYSFPPGNQPNTKDPMKRLIWYNNVPTAYWKTWNNFYPMTPYGNWYFFSSFTHPWYHILLRTSSNQEVHFKWTEMLQLITKTHHSTSHLIVFETNGLLPNSSISRIKFGCKYCSINGIQFVEFGGIWNRVSIDDELLRLDHHVRTTRWFNLAASRSTKLDTFYAIPYADLAPKLSFRNALKYRLEYDANIDDTMVRMMTGNVTWWRKGSSGYELFPFIDTDAKDELAMTTSEDNLTWVACGSRKKSRINFEGYIAAYDTWTWIYVVILYVGLSVFLQMNDWLKLNKLTVDVDTRRDMKAKPFFMGIKVLLEQGDDVAVNTHRLSWMYWVCSVWIVMAVVITNAYKGENISSITAPFKDAPFNTLQKLVDAKYRMFTFIEKPKQQASVYGQWGINIFAYWDINSYESLLDVLLAVNFFFPRDPSIWSADTALPHMKLLDQLFWDRKISLHPDAANWRFLGGLPGNEYFEKEMYFNMMHDCNNIALFGWWTKNRLKNIYESMRL</sequence>
<protein>
    <submittedName>
        <fullName evidence="3">Uncharacterized protein</fullName>
    </submittedName>
</protein>
<keyword evidence="2" id="KW-0732">Signal</keyword>
<dbReference type="AlphaFoldDB" id="A0A226D3L9"/>
<feature type="chain" id="PRO_5012578748" evidence="2">
    <location>
        <begin position="21"/>
        <end position="646"/>
    </location>
</feature>
<proteinExistence type="predicted"/>
<evidence type="ECO:0000256" key="1">
    <source>
        <dbReference type="SAM" id="Phobius"/>
    </source>
</evidence>
<name>A0A226D3L9_FOLCA</name>
<dbReference type="Proteomes" id="UP000198287">
    <property type="component" value="Unassembled WGS sequence"/>
</dbReference>
<accession>A0A226D3L9</accession>
<dbReference type="EMBL" id="LNIX01000043">
    <property type="protein sequence ID" value="OXA38846.1"/>
    <property type="molecule type" value="Genomic_DNA"/>
</dbReference>